<reference evidence="11" key="1">
    <citation type="submission" date="2021-05" db="EMBL/GenBank/DDBJ databases">
        <title>Molecular characterization for Shewanella algae harboring chromosomal blaOXA-55-like strains isolated from clinical and environment sample.</title>
        <authorList>
            <person name="Ohama Y."/>
            <person name="Aoki K."/>
            <person name="Harada S."/>
            <person name="Moriya K."/>
            <person name="Ishii Y."/>
            <person name="Tateda K."/>
        </authorList>
    </citation>
    <scope>NUCLEOTIDE SEQUENCE</scope>
    <source>
        <strain evidence="11">JCM 11563</strain>
    </source>
</reference>
<dbReference type="InterPro" id="IPR033479">
    <property type="entry name" value="dCache_1"/>
</dbReference>
<evidence type="ECO:0000256" key="2">
    <source>
        <dbReference type="ARBA" id="ARBA00022475"/>
    </source>
</evidence>
<dbReference type="Proteomes" id="UP000887104">
    <property type="component" value="Unassembled WGS sequence"/>
</dbReference>
<dbReference type="Pfam" id="PF02743">
    <property type="entry name" value="dCache_1"/>
    <property type="match status" value="1"/>
</dbReference>
<name>A0ABQ4PNJ5_9GAMM</name>
<evidence type="ECO:0000256" key="1">
    <source>
        <dbReference type="ARBA" id="ARBA00004651"/>
    </source>
</evidence>
<feature type="transmembrane region" description="Helical" evidence="9">
    <location>
        <begin position="264"/>
        <end position="287"/>
    </location>
</feature>
<feature type="transmembrane region" description="Helical" evidence="9">
    <location>
        <begin position="6"/>
        <end position="28"/>
    </location>
</feature>
<dbReference type="InterPro" id="IPR029151">
    <property type="entry name" value="Sensor-like_sf"/>
</dbReference>
<protein>
    <submittedName>
        <fullName evidence="11">Chemotaxis protein</fullName>
    </submittedName>
</protein>
<dbReference type="Gene3D" id="3.30.450.20">
    <property type="entry name" value="PAS domain"/>
    <property type="match status" value="1"/>
</dbReference>
<keyword evidence="5 9" id="KW-1133">Transmembrane helix</keyword>
<sequence length="619" mass="68249">MLKKITAYFVLTLSLLIILSFYVSYNFFESWKNSNVLKENNTVVNILNGTMTNALDNAKNSVRSIAKTFSTFEFDNDTLSIMRSIVTESKGKYMGVYFSKPNGETFTYSNETSGVMQNFNAKDLGREWFILAMQGKNIVSLPYVSSTGETIITVSSPIKNSVNTIVGVLGIDIDITEELEKTNLEYVITSKDGHVLFADASSQSWKGQNIYQLRPVYRSVEAIPYSYQSENGDYYSVTKQDFNNQYDVFAFTRQNSIVESRNELLTTVVLQLLLVGVILALVVFFIVRKEIDTNLGEEPKELAAKIRIFAEGNLVGVTFSRTGLVSISLRDMQENIRNITQNTAAVTESLLENQGSIEAIIQQNKTNAENESLEVDQVASAILELSTTAADVAQNAVLADSQTSEALTVVNLGSETLSRSAVISEQVNESIKESVVIVNELRAYAEKISTVVHVITSISEQTNLLALNAAIEAARAGEQGRGFAVVADEVRSLAAKTQQSTIDIQNIITQLQEQSKKADESMISNSHMVEESNLIAEEIAAAFNEILRKVESISDINRLVATASEQQSAVTLDVSHRVENINSTVQVSLNNAHTISDVNNDISSLIHKVKDEMAFFKVS</sequence>
<evidence type="ECO:0000256" key="5">
    <source>
        <dbReference type="ARBA" id="ARBA00022989"/>
    </source>
</evidence>
<keyword evidence="4 9" id="KW-0812">Transmembrane</keyword>
<evidence type="ECO:0000313" key="12">
    <source>
        <dbReference type="Proteomes" id="UP000887104"/>
    </source>
</evidence>
<gene>
    <name evidence="11" type="primary">tcpI</name>
    <name evidence="11" type="ORF">TUM4438_34970</name>
</gene>
<evidence type="ECO:0000256" key="8">
    <source>
        <dbReference type="PROSITE-ProRule" id="PRU00284"/>
    </source>
</evidence>
<evidence type="ECO:0000256" key="3">
    <source>
        <dbReference type="ARBA" id="ARBA00022500"/>
    </source>
</evidence>
<accession>A0ABQ4PNJ5</accession>
<organism evidence="11 12">
    <name type="scientific">Shewanella sairae</name>
    <dbReference type="NCBI Taxonomy" id="190310"/>
    <lineage>
        <taxon>Bacteria</taxon>
        <taxon>Pseudomonadati</taxon>
        <taxon>Pseudomonadota</taxon>
        <taxon>Gammaproteobacteria</taxon>
        <taxon>Alteromonadales</taxon>
        <taxon>Shewanellaceae</taxon>
        <taxon>Shewanella</taxon>
    </lineage>
</organism>
<keyword evidence="3" id="KW-0145">Chemotaxis</keyword>
<proteinExistence type="predicted"/>
<evidence type="ECO:0000256" key="6">
    <source>
        <dbReference type="ARBA" id="ARBA00023136"/>
    </source>
</evidence>
<evidence type="ECO:0000256" key="7">
    <source>
        <dbReference type="ARBA" id="ARBA00023224"/>
    </source>
</evidence>
<dbReference type="PANTHER" id="PTHR32089">
    <property type="entry name" value="METHYL-ACCEPTING CHEMOTAXIS PROTEIN MCPB"/>
    <property type="match status" value="1"/>
</dbReference>
<dbReference type="PROSITE" id="PS50111">
    <property type="entry name" value="CHEMOTAXIS_TRANSDUC_2"/>
    <property type="match status" value="1"/>
</dbReference>
<dbReference type="Pfam" id="PF00015">
    <property type="entry name" value="MCPsignal"/>
    <property type="match status" value="1"/>
</dbReference>
<comment type="caution">
    <text evidence="11">The sequence shown here is derived from an EMBL/GenBank/DDBJ whole genome shotgun (WGS) entry which is preliminary data.</text>
</comment>
<dbReference type="CDD" id="cd12913">
    <property type="entry name" value="PDC1_MCP_like"/>
    <property type="match status" value="1"/>
</dbReference>
<dbReference type="EMBL" id="BPEY01000079">
    <property type="protein sequence ID" value="GIU50055.1"/>
    <property type="molecule type" value="Genomic_DNA"/>
</dbReference>
<keyword evidence="7 8" id="KW-0807">Transducer</keyword>
<keyword evidence="2" id="KW-1003">Cell membrane</keyword>
<evidence type="ECO:0000313" key="11">
    <source>
        <dbReference type="EMBL" id="GIU50055.1"/>
    </source>
</evidence>
<dbReference type="CDD" id="cd11386">
    <property type="entry name" value="MCP_signal"/>
    <property type="match status" value="1"/>
</dbReference>
<keyword evidence="12" id="KW-1185">Reference proteome</keyword>
<dbReference type="InterPro" id="IPR004089">
    <property type="entry name" value="MCPsignal_dom"/>
</dbReference>
<dbReference type="SUPFAM" id="SSF58104">
    <property type="entry name" value="Methyl-accepting chemotaxis protein (MCP) signaling domain"/>
    <property type="match status" value="1"/>
</dbReference>
<comment type="subcellular location">
    <subcellularLocation>
        <location evidence="1">Cell membrane</location>
        <topology evidence="1">Multi-pass membrane protein</topology>
    </subcellularLocation>
</comment>
<feature type="domain" description="Methyl-accepting transducer" evidence="10">
    <location>
        <begin position="346"/>
        <end position="582"/>
    </location>
</feature>
<dbReference type="SUPFAM" id="SSF103190">
    <property type="entry name" value="Sensory domain-like"/>
    <property type="match status" value="1"/>
</dbReference>
<dbReference type="SMART" id="SM00283">
    <property type="entry name" value="MA"/>
    <property type="match status" value="1"/>
</dbReference>
<evidence type="ECO:0000256" key="4">
    <source>
        <dbReference type="ARBA" id="ARBA00022692"/>
    </source>
</evidence>
<keyword evidence="6 9" id="KW-0472">Membrane</keyword>
<evidence type="ECO:0000256" key="9">
    <source>
        <dbReference type="SAM" id="Phobius"/>
    </source>
</evidence>
<dbReference type="Gene3D" id="1.10.287.950">
    <property type="entry name" value="Methyl-accepting chemotaxis protein"/>
    <property type="match status" value="1"/>
</dbReference>
<evidence type="ECO:0000259" key="10">
    <source>
        <dbReference type="PROSITE" id="PS50111"/>
    </source>
</evidence>
<dbReference type="PANTHER" id="PTHR32089:SF33">
    <property type="entry name" value="TOXIN COREGULATED PILUS BIOSYNTHESIS PROTEIN I"/>
    <property type="match status" value="1"/>
</dbReference>
<dbReference type="RefSeq" id="WP_220782467.1">
    <property type="nucleotide sequence ID" value="NZ_BPEY01000079.1"/>
</dbReference>